<dbReference type="EMBL" id="LT559118">
    <property type="protein sequence ID" value="SBO97509.1"/>
    <property type="molecule type" value="Genomic_DNA"/>
</dbReference>
<evidence type="ECO:0000313" key="3">
    <source>
        <dbReference type="EMBL" id="SBO97509.1"/>
    </source>
</evidence>
<evidence type="ECO:0000256" key="2">
    <source>
        <dbReference type="SAM" id="SignalP"/>
    </source>
</evidence>
<evidence type="ECO:0008006" key="4">
    <source>
        <dbReference type="Google" id="ProtNLM"/>
    </source>
</evidence>
<feature type="compositionally biased region" description="Basic and acidic residues" evidence="1">
    <location>
        <begin position="141"/>
        <end position="155"/>
    </location>
</feature>
<dbReference type="AlphaFoldDB" id="A0A1M4EF47"/>
<sequence>MMKVRLLLTAVALALAGCGAPAAREDGVVSAGGGTASAEPAASASASLDPEDAALKFAQCMREYGVDMPDPKEGRVRLTVPEGADKKKLEEAQQACHPIMEAAVGEGEGPDAADHDQLVKFARCMREQGVDLADPQPGRPLRMDLRGVPKEKAEAAQRACEQYAPGAPKKDAP</sequence>
<keyword evidence="2" id="KW-0732">Signal</keyword>
<feature type="compositionally biased region" description="Low complexity" evidence="1">
    <location>
        <begin position="36"/>
        <end position="48"/>
    </location>
</feature>
<protein>
    <recommendedName>
        <fullName evidence="4">Secreted protein</fullName>
    </recommendedName>
</protein>
<reference evidence="3" key="1">
    <citation type="submission" date="2016-04" db="EMBL/GenBank/DDBJ databases">
        <authorList>
            <person name="Evans L.H."/>
            <person name="Alamgir A."/>
            <person name="Owens N."/>
            <person name="Weber N.D."/>
            <person name="Virtaneva K."/>
            <person name="Barbian K."/>
            <person name="Babar A."/>
            <person name="Rosenke K."/>
        </authorList>
    </citation>
    <scope>NUCLEOTIDE SEQUENCE</scope>
    <source>
        <strain evidence="3">Nono1</strain>
    </source>
</reference>
<organism evidence="3">
    <name type="scientific">Nonomuraea gerenzanensis</name>
    <dbReference type="NCBI Taxonomy" id="93944"/>
    <lineage>
        <taxon>Bacteria</taxon>
        <taxon>Bacillati</taxon>
        <taxon>Actinomycetota</taxon>
        <taxon>Actinomycetes</taxon>
        <taxon>Streptosporangiales</taxon>
        <taxon>Streptosporangiaceae</taxon>
        <taxon>Nonomuraea</taxon>
    </lineage>
</organism>
<dbReference type="PROSITE" id="PS51257">
    <property type="entry name" value="PROKAR_LIPOPROTEIN"/>
    <property type="match status" value="1"/>
</dbReference>
<evidence type="ECO:0000256" key="1">
    <source>
        <dbReference type="SAM" id="MobiDB-lite"/>
    </source>
</evidence>
<gene>
    <name evidence="3" type="ORF">BN4615_P7025</name>
</gene>
<feature type="region of interest" description="Disordered" evidence="1">
    <location>
        <begin position="131"/>
        <end position="173"/>
    </location>
</feature>
<name>A0A1M4EF47_9ACTN</name>
<feature type="chain" id="PRO_5012115376" description="Secreted protein" evidence="2">
    <location>
        <begin position="23"/>
        <end position="173"/>
    </location>
</feature>
<feature type="signal peptide" evidence="2">
    <location>
        <begin position="1"/>
        <end position="22"/>
    </location>
</feature>
<feature type="region of interest" description="Disordered" evidence="1">
    <location>
        <begin position="26"/>
        <end position="48"/>
    </location>
</feature>
<accession>A0A1M4EF47</accession>
<proteinExistence type="predicted"/>